<accession>A0A1D2MA36</accession>
<dbReference type="EMBL" id="LJIJ01002323">
    <property type="protein sequence ID" value="ODM89848.1"/>
    <property type="molecule type" value="Genomic_DNA"/>
</dbReference>
<gene>
    <name evidence="2" type="ORF">Ocin01_16835</name>
</gene>
<comment type="caution">
    <text evidence="2">The sequence shown here is derived from an EMBL/GenBank/DDBJ whole genome shotgun (WGS) entry which is preliminary data.</text>
</comment>
<sequence>MFKVFGMEHNTSQPKKITRVPFQVTINWHLTNNNQSSPKVFMTLQRIRCINRTNIPLPCCSSCSAIPHWNFKLTNNQPLLKTCDLRIYLRRRLDEDISLESNVYHLLYYVPLPPPSRSVKLTYFGDSITCPRPKPSELPLFDYFMSDLFRLLDLDSPVPVDGGSGVCNNIPFSIRVCMCMFPFTLHYFLDAPVPFIMELHAVTDGKDNIPCEANLCFVDIDNNVLQVPEDLPTKI</sequence>
<dbReference type="PANTHER" id="PTHR46070:SF1">
    <property type="entry name" value="PINSTRIPE, ISOFORM A"/>
    <property type="match status" value="1"/>
</dbReference>
<proteinExistence type="predicted"/>
<name>A0A1D2MA36_ORCCI</name>
<protein>
    <submittedName>
        <fullName evidence="2">DENN domain-containing protein 5A</fullName>
    </submittedName>
</protein>
<dbReference type="AlphaFoldDB" id="A0A1D2MA36"/>
<dbReference type="InterPro" id="IPR047278">
    <property type="entry name" value="DEN5A/B"/>
</dbReference>
<organism evidence="2 3">
    <name type="scientific">Orchesella cincta</name>
    <name type="common">Springtail</name>
    <name type="synonym">Podura cincta</name>
    <dbReference type="NCBI Taxonomy" id="48709"/>
    <lineage>
        <taxon>Eukaryota</taxon>
        <taxon>Metazoa</taxon>
        <taxon>Ecdysozoa</taxon>
        <taxon>Arthropoda</taxon>
        <taxon>Hexapoda</taxon>
        <taxon>Collembola</taxon>
        <taxon>Entomobryomorpha</taxon>
        <taxon>Entomobryoidea</taxon>
        <taxon>Orchesellidae</taxon>
        <taxon>Orchesellinae</taxon>
        <taxon>Orchesella</taxon>
    </lineage>
</organism>
<dbReference type="PANTHER" id="PTHR46070">
    <property type="entry name" value="PINSTRIPE, ISOFORM A"/>
    <property type="match status" value="1"/>
</dbReference>
<dbReference type="Proteomes" id="UP000094527">
    <property type="component" value="Unassembled WGS sequence"/>
</dbReference>
<dbReference type="OrthoDB" id="6019893at2759"/>
<evidence type="ECO:0000259" key="1">
    <source>
        <dbReference type="Pfam" id="PF02141"/>
    </source>
</evidence>
<dbReference type="InterPro" id="IPR001194">
    <property type="entry name" value="cDENN_dom"/>
</dbReference>
<reference evidence="2 3" key="1">
    <citation type="journal article" date="2016" name="Genome Biol. Evol.">
        <title>Gene Family Evolution Reflects Adaptation to Soil Environmental Stressors in the Genome of the Collembolan Orchesella cincta.</title>
        <authorList>
            <person name="Faddeeva-Vakhrusheva A."/>
            <person name="Derks M.F."/>
            <person name="Anvar S.Y."/>
            <person name="Agamennone V."/>
            <person name="Suring W."/>
            <person name="Smit S."/>
            <person name="van Straalen N.M."/>
            <person name="Roelofs D."/>
        </authorList>
    </citation>
    <scope>NUCLEOTIDE SEQUENCE [LARGE SCALE GENOMIC DNA]</scope>
    <source>
        <tissue evidence="2">Mixed pool</tissue>
    </source>
</reference>
<evidence type="ECO:0000313" key="2">
    <source>
        <dbReference type="EMBL" id="ODM89848.1"/>
    </source>
</evidence>
<evidence type="ECO:0000313" key="3">
    <source>
        <dbReference type="Proteomes" id="UP000094527"/>
    </source>
</evidence>
<dbReference type="STRING" id="48709.A0A1D2MA36"/>
<feature type="domain" description="cDENN" evidence="1">
    <location>
        <begin position="88"/>
        <end position="155"/>
    </location>
</feature>
<dbReference type="Pfam" id="PF02141">
    <property type="entry name" value="DENN"/>
    <property type="match status" value="1"/>
</dbReference>
<keyword evidence="3" id="KW-1185">Reference proteome</keyword>
<dbReference type="GO" id="GO:0031267">
    <property type="term" value="F:small GTPase binding"/>
    <property type="evidence" value="ECO:0007669"/>
    <property type="project" value="InterPro"/>
</dbReference>
<dbReference type="GO" id="GO:0005085">
    <property type="term" value="F:guanyl-nucleotide exchange factor activity"/>
    <property type="evidence" value="ECO:0007669"/>
    <property type="project" value="InterPro"/>
</dbReference>